<keyword evidence="2" id="KW-1185">Reference proteome</keyword>
<dbReference type="Proteomes" id="UP000271624">
    <property type="component" value="Unassembled WGS sequence"/>
</dbReference>
<accession>A0A433V7W0</accession>
<dbReference type="EMBL" id="RSCL01000017">
    <property type="protein sequence ID" value="RUT02202.1"/>
    <property type="molecule type" value="Genomic_DNA"/>
</dbReference>
<proteinExistence type="predicted"/>
<evidence type="ECO:0008006" key="3">
    <source>
        <dbReference type="Google" id="ProtNLM"/>
    </source>
</evidence>
<reference evidence="1" key="2">
    <citation type="journal article" date="2019" name="Genome Biol. Evol.">
        <title>Day and night: Metabolic profiles and evolutionary relationships of six axenic non-marine cyanobacteria.</title>
        <authorList>
            <person name="Will S.E."/>
            <person name="Henke P."/>
            <person name="Boedeker C."/>
            <person name="Huang S."/>
            <person name="Brinkmann H."/>
            <person name="Rohde M."/>
            <person name="Jarek M."/>
            <person name="Friedl T."/>
            <person name="Seufert S."/>
            <person name="Schumacher M."/>
            <person name="Overmann J."/>
            <person name="Neumann-Schaal M."/>
            <person name="Petersen J."/>
        </authorList>
    </citation>
    <scope>NUCLEOTIDE SEQUENCE [LARGE SCALE GENOMIC DNA]</scope>
    <source>
        <strain evidence="1">PCC 7102</strain>
    </source>
</reference>
<gene>
    <name evidence="1" type="ORF">DSM106972_062770</name>
</gene>
<organism evidence="1 2">
    <name type="scientific">Dulcicalothrix desertica PCC 7102</name>
    <dbReference type="NCBI Taxonomy" id="232991"/>
    <lineage>
        <taxon>Bacteria</taxon>
        <taxon>Bacillati</taxon>
        <taxon>Cyanobacteriota</taxon>
        <taxon>Cyanophyceae</taxon>
        <taxon>Nostocales</taxon>
        <taxon>Calotrichaceae</taxon>
        <taxon>Dulcicalothrix</taxon>
    </lineage>
</organism>
<evidence type="ECO:0000313" key="2">
    <source>
        <dbReference type="Proteomes" id="UP000271624"/>
    </source>
</evidence>
<protein>
    <recommendedName>
        <fullName evidence="3">PIN domain-containing protein</fullName>
    </recommendedName>
</protein>
<sequence length="56" mass="6630">MNGSRCFVDSNVWLYWLALDKRIPAEERFRKRQLASNVLQQIDLVVSTQVDLLEYT</sequence>
<evidence type="ECO:0000313" key="1">
    <source>
        <dbReference type="EMBL" id="RUT02202.1"/>
    </source>
</evidence>
<dbReference type="RefSeq" id="WP_145837556.1">
    <property type="nucleotide sequence ID" value="NZ_RSCL01000017.1"/>
</dbReference>
<name>A0A433V7W0_9CYAN</name>
<comment type="caution">
    <text evidence="1">The sequence shown here is derived from an EMBL/GenBank/DDBJ whole genome shotgun (WGS) entry which is preliminary data.</text>
</comment>
<reference evidence="1" key="1">
    <citation type="submission" date="2018-12" db="EMBL/GenBank/DDBJ databases">
        <authorList>
            <person name="Will S."/>
            <person name="Neumann-Schaal M."/>
            <person name="Henke P."/>
        </authorList>
    </citation>
    <scope>NUCLEOTIDE SEQUENCE</scope>
    <source>
        <strain evidence="1">PCC 7102</strain>
    </source>
</reference>
<dbReference type="AlphaFoldDB" id="A0A433V7W0"/>
<dbReference type="OrthoDB" id="13900at2"/>